<proteinExistence type="predicted"/>
<dbReference type="Gene3D" id="2.40.10.10">
    <property type="entry name" value="Trypsin-like serine proteases"/>
    <property type="match status" value="1"/>
</dbReference>
<protein>
    <recommendedName>
        <fullName evidence="1">Peptidase S1 domain-containing protein</fullName>
    </recommendedName>
</protein>
<evidence type="ECO:0000259" key="1">
    <source>
        <dbReference type="Pfam" id="PF00089"/>
    </source>
</evidence>
<comment type="caution">
    <text evidence="2">The sequence shown here is derived from an EMBL/GenBank/DDBJ whole genome shotgun (WGS) entry which is preliminary data.</text>
</comment>
<dbReference type="EMBL" id="JAHYIQ010000008">
    <property type="protein sequence ID" value="KAK1129500.1"/>
    <property type="molecule type" value="Genomic_DNA"/>
</dbReference>
<gene>
    <name evidence="2" type="ORF">K0M31_019223</name>
</gene>
<organism evidence="2 3">
    <name type="scientific">Melipona bicolor</name>
    <dbReference type="NCBI Taxonomy" id="60889"/>
    <lineage>
        <taxon>Eukaryota</taxon>
        <taxon>Metazoa</taxon>
        <taxon>Ecdysozoa</taxon>
        <taxon>Arthropoda</taxon>
        <taxon>Hexapoda</taxon>
        <taxon>Insecta</taxon>
        <taxon>Pterygota</taxon>
        <taxon>Neoptera</taxon>
        <taxon>Endopterygota</taxon>
        <taxon>Hymenoptera</taxon>
        <taxon>Apocrita</taxon>
        <taxon>Aculeata</taxon>
        <taxon>Apoidea</taxon>
        <taxon>Anthophila</taxon>
        <taxon>Apidae</taxon>
        <taxon>Melipona</taxon>
    </lineage>
</organism>
<accession>A0AA40G2W0</accession>
<sequence length="81" mass="9177">MVEFKDEMKACAGNPGSPVVCENQNHEIAVVGIASWTNFSLDCGDLPTYIDLGAFRYKLKNKINKIFKVLYMKLAYMKIKL</sequence>
<dbReference type="Pfam" id="PF00089">
    <property type="entry name" value="Trypsin"/>
    <property type="match status" value="1"/>
</dbReference>
<evidence type="ECO:0000313" key="3">
    <source>
        <dbReference type="Proteomes" id="UP001177670"/>
    </source>
</evidence>
<dbReference type="InterPro" id="IPR001254">
    <property type="entry name" value="Trypsin_dom"/>
</dbReference>
<keyword evidence="3" id="KW-1185">Reference proteome</keyword>
<dbReference type="InterPro" id="IPR009003">
    <property type="entry name" value="Peptidase_S1_PA"/>
</dbReference>
<evidence type="ECO:0000313" key="2">
    <source>
        <dbReference type="EMBL" id="KAK1129500.1"/>
    </source>
</evidence>
<dbReference type="Proteomes" id="UP001177670">
    <property type="component" value="Unassembled WGS sequence"/>
</dbReference>
<dbReference type="SUPFAM" id="SSF50494">
    <property type="entry name" value="Trypsin-like serine proteases"/>
    <property type="match status" value="1"/>
</dbReference>
<feature type="domain" description="Peptidase S1" evidence="1">
    <location>
        <begin position="7"/>
        <end position="37"/>
    </location>
</feature>
<reference evidence="2" key="1">
    <citation type="submission" date="2021-10" db="EMBL/GenBank/DDBJ databases">
        <title>Melipona bicolor Genome sequencing and assembly.</title>
        <authorList>
            <person name="Araujo N.S."/>
            <person name="Arias M.C."/>
        </authorList>
    </citation>
    <scope>NUCLEOTIDE SEQUENCE</scope>
    <source>
        <strain evidence="2">USP_2M_L1-L4_2017</strain>
        <tissue evidence="2">Whole body</tissue>
    </source>
</reference>
<dbReference type="GO" id="GO:0004252">
    <property type="term" value="F:serine-type endopeptidase activity"/>
    <property type="evidence" value="ECO:0007669"/>
    <property type="project" value="InterPro"/>
</dbReference>
<dbReference type="AlphaFoldDB" id="A0AA40G2W0"/>
<dbReference type="InterPro" id="IPR043504">
    <property type="entry name" value="Peptidase_S1_PA_chymotrypsin"/>
</dbReference>
<dbReference type="GO" id="GO:0006508">
    <property type="term" value="P:proteolysis"/>
    <property type="evidence" value="ECO:0007669"/>
    <property type="project" value="InterPro"/>
</dbReference>
<name>A0AA40G2W0_9HYME</name>